<organism evidence="1">
    <name type="scientific">viral metagenome</name>
    <dbReference type="NCBI Taxonomy" id="1070528"/>
    <lineage>
        <taxon>unclassified sequences</taxon>
        <taxon>metagenomes</taxon>
        <taxon>organismal metagenomes</taxon>
    </lineage>
</organism>
<accession>A0A2V0R9X8</accession>
<name>A0A2V0R9X8_9ZZZZ</name>
<dbReference type="AlphaFoldDB" id="A0A2V0R9X8"/>
<protein>
    <submittedName>
        <fullName evidence="1">Uncharacterized protein</fullName>
    </submittedName>
</protein>
<reference evidence="1" key="1">
    <citation type="submission" date="2017-04" db="EMBL/GenBank/DDBJ databases">
        <title>Unveiling RNA virosphere associated with marine microorganisms.</title>
        <authorList>
            <person name="Urayama S."/>
            <person name="Takaki Y."/>
            <person name="Nishi S."/>
            <person name="Yoshida Y."/>
            <person name="Deguchi S."/>
            <person name="Takai K."/>
            <person name="Nunoura T."/>
        </authorList>
    </citation>
    <scope>NUCLEOTIDE SEQUENCE</scope>
</reference>
<sequence length="104" mass="11740">MKIVILSYCTISKTGEPTFDVGLLEIDSPVHKFGVIVENVEQGELRFRLVDENNLAVERSRFKTKSAAPKETVAQLVTWLQGRVSSIVQVVRESELNRLPKMQP</sequence>
<evidence type="ECO:0000313" key="1">
    <source>
        <dbReference type="EMBL" id="GBH22109.1"/>
    </source>
</evidence>
<dbReference type="EMBL" id="BDQA01000648">
    <property type="protein sequence ID" value="GBH22109.1"/>
    <property type="molecule type" value="Genomic_RNA"/>
</dbReference>
<proteinExistence type="predicted"/>
<comment type="caution">
    <text evidence="1">The sequence shown here is derived from an EMBL/GenBank/DDBJ whole genome shotgun (WGS) entry which is preliminary data.</text>
</comment>